<dbReference type="PANTHER" id="PTHR24028:SF248">
    <property type="entry name" value="PROTOCADHERIN-9"/>
    <property type="match status" value="1"/>
</dbReference>
<feature type="domain" description="Cadherin" evidence="11">
    <location>
        <begin position="2"/>
        <end position="89"/>
    </location>
</feature>
<keyword evidence="13" id="KW-1185">Reference proteome</keyword>
<evidence type="ECO:0000256" key="7">
    <source>
        <dbReference type="ARBA" id="ARBA00023180"/>
    </source>
</evidence>
<dbReference type="AlphaFoldDB" id="A0A9D3PP85"/>
<dbReference type="EMBL" id="JAFDVH010000015">
    <property type="protein sequence ID" value="KAG7463753.1"/>
    <property type="molecule type" value="Genomic_DNA"/>
</dbReference>
<comment type="subcellular location">
    <subcellularLocation>
        <location evidence="1">Cell membrane</location>
        <topology evidence="1">Single-pass type I membrane protein</topology>
    </subcellularLocation>
</comment>
<evidence type="ECO:0000259" key="11">
    <source>
        <dbReference type="PROSITE" id="PS50268"/>
    </source>
</evidence>
<feature type="compositionally biased region" description="Polar residues" evidence="9">
    <location>
        <begin position="276"/>
        <end position="293"/>
    </location>
</feature>
<dbReference type="GO" id="GO:0005509">
    <property type="term" value="F:calcium ion binding"/>
    <property type="evidence" value="ECO:0007669"/>
    <property type="project" value="UniProtKB-UniRule"/>
</dbReference>
<dbReference type="InterPro" id="IPR002126">
    <property type="entry name" value="Cadherin-like_dom"/>
</dbReference>
<dbReference type="Proteomes" id="UP001046870">
    <property type="component" value="Chromosome 15"/>
</dbReference>
<evidence type="ECO:0000313" key="13">
    <source>
        <dbReference type="Proteomes" id="UP001046870"/>
    </source>
</evidence>
<dbReference type="InterPro" id="IPR050174">
    <property type="entry name" value="Protocadherin/Cadherin-CA"/>
</dbReference>
<dbReference type="FunFam" id="2.60.40.60:FF:000016">
    <property type="entry name" value="Protocadherin 9"/>
    <property type="match status" value="1"/>
</dbReference>
<dbReference type="CDD" id="cd11304">
    <property type="entry name" value="Cadherin_repeat"/>
    <property type="match status" value="1"/>
</dbReference>
<dbReference type="GO" id="GO:0007156">
    <property type="term" value="P:homophilic cell adhesion via plasma membrane adhesion molecules"/>
    <property type="evidence" value="ECO:0007669"/>
    <property type="project" value="InterPro"/>
</dbReference>
<keyword evidence="8" id="KW-0106">Calcium</keyword>
<evidence type="ECO:0000313" key="12">
    <source>
        <dbReference type="EMBL" id="KAG7463753.1"/>
    </source>
</evidence>
<keyword evidence="5 10" id="KW-1133">Transmembrane helix</keyword>
<dbReference type="InterPro" id="IPR013585">
    <property type="entry name" value="Protocadherin"/>
</dbReference>
<evidence type="ECO:0000256" key="2">
    <source>
        <dbReference type="ARBA" id="ARBA00022475"/>
    </source>
</evidence>
<keyword evidence="6 10" id="KW-0472">Membrane</keyword>
<dbReference type="PANTHER" id="PTHR24028">
    <property type="entry name" value="CADHERIN-87A"/>
    <property type="match status" value="1"/>
</dbReference>
<feature type="region of interest" description="Disordered" evidence="9">
    <location>
        <begin position="141"/>
        <end position="191"/>
    </location>
</feature>
<keyword evidence="7" id="KW-0325">Glycoprotein</keyword>
<feature type="region of interest" description="Disordered" evidence="9">
    <location>
        <begin position="276"/>
        <end position="301"/>
    </location>
</feature>
<feature type="transmembrane region" description="Helical" evidence="10">
    <location>
        <begin position="104"/>
        <end position="128"/>
    </location>
</feature>
<evidence type="ECO:0000256" key="1">
    <source>
        <dbReference type="ARBA" id="ARBA00004251"/>
    </source>
</evidence>
<keyword evidence="4" id="KW-0732">Signal</keyword>
<dbReference type="OrthoDB" id="10323889at2759"/>
<proteinExistence type="predicted"/>
<evidence type="ECO:0000256" key="5">
    <source>
        <dbReference type="ARBA" id="ARBA00022989"/>
    </source>
</evidence>
<accession>A0A9D3PP85</accession>
<comment type="caution">
    <text evidence="12">The sequence shown here is derived from an EMBL/GenBank/DDBJ whole genome shotgun (WGS) entry which is preliminary data.</text>
</comment>
<sequence>MNAELKYTIVNGNNKGLFRIDPVTGNITLEEKPAITDIGLHRLVVNISDLGYPKSLHTLVMVFLYVNDTVRNATYIHELIRQTVEAPLDKNIGGSGETYQSRDYLTIMIAIVTGAMVVIVVIFFTVLVRCRHATRFKAAQRKKQGAEWMSPNQESKQSKKKKRKKRKSPKSSLLNFVTIGEPKPDDPVHEPINGTISLPAELEEQAMGRFDWNAMPTTTFKPSSPDLARHYKSASPQSAFHLKADTPVSVKKHHVIQELPLDNTFVGGCDTLSKRSSTSSDHFSASECSSQGGVKTRGPLHNRQCGFHRALDMREGGP</sequence>
<dbReference type="Pfam" id="PF08374">
    <property type="entry name" value="Protocadherin"/>
    <property type="match status" value="1"/>
</dbReference>
<name>A0A9D3PP85_MEGAT</name>
<evidence type="ECO:0000256" key="9">
    <source>
        <dbReference type="SAM" id="MobiDB-lite"/>
    </source>
</evidence>
<reference evidence="12" key="1">
    <citation type="submission" date="2021-01" db="EMBL/GenBank/DDBJ databases">
        <authorList>
            <person name="Zahm M."/>
            <person name="Roques C."/>
            <person name="Cabau C."/>
            <person name="Klopp C."/>
            <person name="Donnadieu C."/>
            <person name="Jouanno E."/>
            <person name="Lampietro C."/>
            <person name="Louis A."/>
            <person name="Herpin A."/>
            <person name="Echchiki A."/>
            <person name="Berthelot C."/>
            <person name="Parey E."/>
            <person name="Roest-Crollius H."/>
            <person name="Braasch I."/>
            <person name="Postlethwait J."/>
            <person name="Bobe J."/>
            <person name="Montfort J."/>
            <person name="Bouchez O."/>
            <person name="Begum T."/>
            <person name="Mejri S."/>
            <person name="Adams A."/>
            <person name="Chen W.-J."/>
            <person name="Guiguen Y."/>
        </authorList>
    </citation>
    <scope>NUCLEOTIDE SEQUENCE</scope>
    <source>
        <strain evidence="12">YG-15Mar2019-1</strain>
        <tissue evidence="12">Brain</tissue>
    </source>
</reference>
<evidence type="ECO:0000256" key="10">
    <source>
        <dbReference type="SAM" id="Phobius"/>
    </source>
</evidence>
<dbReference type="Gene3D" id="2.60.40.60">
    <property type="entry name" value="Cadherins"/>
    <property type="match status" value="1"/>
</dbReference>
<dbReference type="GO" id="GO:0005886">
    <property type="term" value="C:plasma membrane"/>
    <property type="evidence" value="ECO:0007669"/>
    <property type="project" value="UniProtKB-SubCell"/>
</dbReference>
<keyword evidence="2" id="KW-1003">Cell membrane</keyword>
<protein>
    <recommendedName>
        <fullName evidence="11">Cadherin domain-containing protein</fullName>
    </recommendedName>
</protein>
<evidence type="ECO:0000256" key="6">
    <source>
        <dbReference type="ARBA" id="ARBA00023136"/>
    </source>
</evidence>
<evidence type="ECO:0000256" key="4">
    <source>
        <dbReference type="ARBA" id="ARBA00022729"/>
    </source>
</evidence>
<organism evidence="12 13">
    <name type="scientific">Megalops atlanticus</name>
    <name type="common">Tarpon</name>
    <name type="synonym">Clupea gigantea</name>
    <dbReference type="NCBI Taxonomy" id="7932"/>
    <lineage>
        <taxon>Eukaryota</taxon>
        <taxon>Metazoa</taxon>
        <taxon>Chordata</taxon>
        <taxon>Craniata</taxon>
        <taxon>Vertebrata</taxon>
        <taxon>Euteleostomi</taxon>
        <taxon>Actinopterygii</taxon>
        <taxon>Neopterygii</taxon>
        <taxon>Teleostei</taxon>
        <taxon>Elopiformes</taxon>
        <taxon>Megalopidae</taxon>
        <taxon>Megalops</taxon>
    </lineage>
</organism>
<dbReference type="SUPFAM" id="SSF49313">
    <property type="entry name" value="Cadherin-like"/>
    <property type="match status" value="1"/>
</dbReference>
<dbReference type="PROSITE" id="PS50268">
    <property type="entry name" value="CADHERIN_2"/>
    <property type="match status" value="1"/>
</dbReference>
<evidence type="ECO:0000256" key="3">
    <source>
        <dbReference type="ARBA" id="ARBA00022692"/>
    </source>
</evidence>
<evidence type="ECO:0000256" key="8">
    <source>
        <dbReference type="PROSITE-ProRule" id="PRU00043"/>
    </source>
</evidence>
<gene>
    <name evidence="12" type="ORF">MATL_G00179980</name>
</gene>
<keyword evidence="3 10" id="KW-0812">Transmembrane</keyword>
<dbReference type="InterPro" id="IPR015919">
    <property type="entry name" value="Cadherin-like_sf"/>
</dbReference>
<feature type="compositionally biased region" description="Basic residues" evidence="9">
    <location>
        <begin position="158"/>
        <end position="169"/>
    </location>
</feature>